<dbReference type="Proteomes" id="UP000027730">
    <property type="component" value="Unassembled WGS sequence"/>
</dbReference>
<dbReference type="InterPro" id="IPR039146">
    <property type="entry name" value="GPANK1"/>
</dbReference>
<accession>A0A074WM84</accession>
<dbReference type="PANTHER" id="PTHR20923:SF1">
    <property type="entry name" value="G PATCH DOMAIN AND ANKYRIN REPEAT-CONTAINING PROTEIN 1"/>
    <property type="match status" value="1"/>
</dbReference>
<dbReference type="GeneID" id="25413735"/>
<dbReference type="InterPro" id="IPR000467">
    <property type="entry name" value="G_patch_dom"/>
</dbReference>
<dbReference type="PROSITE" id="PS50174">
    <property type="entry name" value="G_PATCH"/>
    <property type="match status" value="1"/>
</dbReference>
<protein>
    <recommendedName>
        <fullName evidence="1">G-patch domain-containing protein</fullName>
    </recommendedName>
</protein>
<dbReference type="OrthoDB" id="20282at2759"/>
<dbReference type="STRING" id="1043004.A0A074WM84"/>
<dbReference type="PANTHER" id="PTHR20923">
    <property type="entry name" value="BAT4 PROTEIN-RELATED"/>
    <property type="match status" value="1"/>
</dbReference>
<dbReference type="AlphaFoldDB" id="A0A074WM84"/>
<dbReference type="RefSeq" id="XP_013426744.1">
    <property type="nucleotide sequence ID" value="XM_013571290.1"/>
</dbReference>
<name>A0A074WM84_9PEZI</name>
<dbReference type="GO" id="GO:0003676">
    <property type="term" value="F:nucleic acid binding"/>
    <property type="evidence" value="ECO:0007669"/>
    <property type="project" value="InterPro"/>
</dbReference>
<gene>
    <name evidence="2" type="ORF">M436DRAFT_64677</name>
</gene>
<organism evidence="2 3">
    <name type="scientific">Aureobasidium namibiae CBS 147.97</name>
    <dbReference type="NCBI Taxonomy" id="1043004"/>
    <lineage>
        <taxon>Eukaryota</taxon>
        <taxon>Fungi</taxon>
        <taxon>Dikarya</taxon>
        <taxon>Ascomycota</taxon>
        <taxon>Pezizomycotina</taxon>
        <taxon>Dothideomycetes</taxon>
        <taxon>Dothideomycetidae</taxon>
        <taxon>Dothideales</taxon>
        <taxon>Saccotheciaceae</taxon>
        <taxon>Aureobasidium</taxon>
    </lineage>
</organism>
<feature type="domain" description="G-patch" evidence="1">
    <location>
        <begin position="119"/>
        <end position="167"/>
    </location>
</feature>
<sequence length="225" mass="24941">MSESDDDEYYSVPLKDQRYFGAGIKRQRIHFVPSSTSESTTPAGASTPSALSASERYLQIVLNKASSEPSSSEVTLAKQSPKICAVCKTQYEGEEAAHCSSLVHQIALPHSHPPSALDRSRKGLSILQSYGWNPDERLGLGAQREGILHPVKAKEKRDTVGLGVSLNNDEPTLKKKRKLEQKTKPVEMLDAGKIRKLELNNKKKHERLQTLFYSNHEVDKYLGAG</sequence>
<evidence type="ECO:0000313" key="3">
    <source>
        <dbReference type="Proteomes" id="UP000027730"/>
    </source>
</evidence>
<keyword evidence="3" id="KW-1185">Reference proteome</keyword>
<dbReference type="SMART" id="SM00443">
    <property type="entry name" value="G_patch"/>
    <property type="match status" value="1"/>
</dbReference>
<reference evidence="2 3" key="1">
    <citation type="journal article" date="2014" name="BMC Genomics">
        <title>Genome sequencing of four Aureobasidium pullulans varieties: biotechnological potential, stress tolerance, and description of new species.</title>
        <authorList>
            <person name="Gostin Ar C."/>
            <person name="Ohm R.A."/>
            <person name="Kogej T."/>
            <person name="Sonjak S."/>
            <person name="Turk M."/>
            <person name="Zajc J."/>
            <person name="Zalar P."/>
            <person name="Grube M."/>
            <person name="Sun H."/>
            <person name="Han J."/>
            <person name="Sharma A."/>
            <person name="Chiniquy J."/>
            <person name="Ngan C.Y."/>
            <person name="Lipzen A."/>
            <person name="Barry K."/>
            <person name="Grigoriev I.V."/>
            <person name="Gunde-Cimerman N."/>
        </authorList>
    </citation>
    <scope>NUCLEOTIDE SEQUENCE [LARGE SCALE GENOMIC DNA]</scope>
    <source>
        <strain evidence="2 3">CBS 147.97</strain>
    </source>
</reference>
<dbReference type="HOGENOM" id="CLU_079943_0_0_1"/>
<dbReference type="EMBL" id="KL584711">
    <property type="protein sequence ID" value="KEQ72694.1"/>
    <property type="molecule type" value="Genomic_DNA"/>
</dbReference>
<proteinExistence type="predicted"/>
<dbReference type="Pfam" id="PF01585">
    <property type="entry name" value="G-patch"/>
    <property type="match status" value="1"/>
</dbReference>
<evidence type="ECO:0000259" key="1">
    <source>
        <dbReference type="PROSITE" id="PS50174"/>
    </source>
</evidence>
<evidence type="ECO:0000313" key="2">
    <source>
        <dbReference type="EMBL" id="KEQ72694.1"/>
    </source>
</evidence>